<dbReference type="InterPro" id="IPR029045">
    <property type="entry name" value="ClpP/crotonase-like_dom_sf"/>
</dbReference>
<dbReference type="PANTHER" id="PTHR31744">
    <property type="entry name" value="PROTEIN CUP-SHAPED COTYLEDON 2-RELATED"/>
    <property type="match status" value="1"/>
</dbReference>
<dbReference type="InterPro" id="IPR036093">
    <property type="entry name" value="NAC_dom_sf"/>
</dbReference>
<dbReference type="AlphaFoldDB" id="A0A1S4CY05"/>
<protein>
    <submittedName>
        <fullName evidence="6">NAC domain-containing protein 83-like</fullName>
    </submittedName>
</protein>
<evidence type="ECO:0000256" key="4">
    <source>
        <dbReference type="ARBA" id="ARBA00023242"/>
    </source>
</evidence>
<dbReference type="PaxDb" id="4097-A0A1S4CY05"/>
<organism evidence="6">
    <name type="scientific">Nicotiana tabacum</name>
    <name type="common">Common tobacco</name>
    <dbReference type="NCBI Taxonomy" id="4097"/>
    <lineage>
        <taxon>Eukaryota</taxon>
        <taxon>Viridiplantae</taxon>
        <taxon>Streptophyta</taxon>
        <taxon>Embryophyta</taxon>
        <taxon>Tracheophyta</taxon>
        <taxon>Spermatophyta</taxon>
        <taxon>Magnoliopsida</taxon>
        <taxon>eudicotyledons</taxon>
        <taxon>Gunneridae</taxon>
        <taxon>Pentapetalae</taxon>
        <taxon>asterids</taxon>
        <taxon>lamiids</taxon>
        <taxon>Solanales</taxon>
        <taxon>Solanaceae</taxon>
        <taxon>Nicotianoideae</taxon>
        <taxon>Nicotianeae</taxon>
        <taxon>Nicotiana</taxon>
    </lineage>
</organism>
<dbReference type="SUPFAM" id="SSF101941">
    <property type="entry name" value="NAC domain"/>
    <property type="match status" value="1"/>
</dbReference>
<feature type="domain" description="NAC" evidence="5">
    <location>
        <begin position="1"/>
        <end position="126"/>
    </location>
</feature>
<dbReference type="InterPro" id="IPR045004">
    <property type="entry name" value="ECH_dom"/>
</dbReference>
<accession>A0A1S4CY05</accession>
<evidence type="ECO:0000313" key="6">
    <source>
        <dbReference type="RefSeq" id="XP_016506045.1"/>
    </source>
</evidence>
<dbReference type="STRING" id="4097.A0A1S4CY05"/>
<sequence>MGFGAAFDGNGFCTNFFESTPFRIEELASTGEKKWYFYRPRDHKYRNSAHPNRVTGASFWKATGTDKPIYSSDSTKCIGLKKSSVFYRGRAARGIKTDWMMREFRLPTTNIESAQPKKFLDRNFPANVGPHPAGGDIKQIATKKQQSDMIEVFTAEYPLICKIFEYKKPYISFMDGVTMGFGIGLSGHGRYKLITEVLLYVYGGLLVYASTSYLHDHCIYIVTRIDHQQVI</sequence>
<dbReference type="InterPro" id="IPR003441">
    <property type="entry name" value="NAC-dom"/>
</dbReference>
<evidence type="ECO:0000256" key="3">
    <source>
        <dbReference type="ARBA" id="ARBA00023163"/>
    </source>
</evidence>
<dbReference type="Pfam" id="PF02365">
    <property type="entry name" value="NAM"/>
    <property type="match status" value="1"/>
</dbReference>
<dbReference type="RefSeq" id="XP_016506045.1">
    <property type="nucleotide sequence ID" value="XM_016650559.1"/>
</dbReference>
<evidence type="ECO:0000259" key="5">
    <source>
        <dbReference type="PROSITE" id="PS51005"/>
    </source>
</evidence>
<keyword evidence="4" id="KW-0539">Nucleus</keyword>
<evidence type="ECO:0000256" key="1">
    <source>
        <dbReference type="ARBA" id="ARBA00023015"/>
    </source>
</evidence>
<dbReference type="SUPFAM" id="SSF52096">
    <property type="entry name" value="ClpP/crotonase"/>
    <property type="match status" value="1"/>
</dbReference>
<dbReference type="PROSITE" id="PS51005">
    <property type="entry name" value="NAC"/>
    <property type="match status" value="1"/>
</dbReference>
<dbReference type="PANTHER" id="PTHR31744:SF77">
    <property type="entry name" value="PROTEIN FEZ"/>
    <property type="match status" value="1"/>
</dbReference>
<reference evidence="6" key="1">
    <citation type="submission" date="2025-08" db="UniProtKB">
        <authorList>
            <consortium name="RefSeq"/>
        </authorList>
    </citation>
    <scope>IDENTIFICATION</scope>
</reference>
<keyword evidence="2" id="KW-0238">DNA-binding</keyword>
<dbReference type="OrthoDB" id="1841925at2759"/>
<dbReference type="GO" id="GO:0006355">
    <property type="term" value="P:regulation of DNA-templated transcription"/>
    <property type="evidence" value="ECO:0007669"/>
    <property type="project" value="InterPro"/>
</dbReference>
<name>A0A1S4CY05_TOBAC</name>
<gene>
    <name evidence="6" type="primary">LOC107823859</name>
</gene>
<dbReference type="Gene3D" id="2.170.150.80">
    <property type="entry name" value="NAC domain"/>
    <property type="match status" value="1"/>
</dbReference>
<dbReference type="KEGG" id="nta:107823859"/>
<keyword evidence="3" id="KW-0804">Transcription</keyword>
<dbReference type="Pfam" id="PF16113">
    <property type="entry name" value="ECH_2"/>
    <property type="match status" value="1"/>
</dbReference>
<proteinExistence type="predicted"/>
<keyword evidence="1" id="KW-0805">Transcription regulation</keyword>
<dbReference type="GO" id="GO:0003677">
    <property type="term" value="F:DNA binding"/>
    <property type="evidence" value="ECO:0007669"/>
    <property type="project" value="UniProtKB-KW"/>
</dbReference>
<evidence type="ECO:0000256" key="2">
    <source>
        <dbReference type="ARBA" id="ARBA00023125"/>
    </source>
</evidence>
<dbReference type="SMR" id="A0A1S4CY05"/>